<dbReference type="EMBL" id="FYEK01000010">
    <property type="protein sequence ID" value="SNB60403.1"/>
    <property type="molecule type" value="Genomic_DNA"/>
</dbReference>
<sequence length="269" mass="27606">MGEVPLRLALGLVLSFGIGGVAYRLEALDRSGWLGAVLVGTAVFGFGGWPWAFLLLAFFISSSALTHYRAGRKAGVAREFAKGGRRDLGQALANGGVGALLALIWALSPHPTLWWAFAGSLAAVTADTWATEIGLLSPRPPRRIRDGRLVPPGTSGAISPEGTAAAGIGALGIGLLALLGSPVGGSIGDALLVGLAGLLAALFDSLLGATVQGIYWCDRCGKETERPVHRCGRRTQLVRGWPWLTNDGVNALAALAGALLAGIGAAWIG</sequence>
<feature type="transmembrane region" description="Helical" evidence="6">
    <location>
        <begin position="157"/>
        <end position="179"/>
    </location>
</feature>
<evidence type="ECO:0000256" key="5">
    <source>
        <dbReference type="ARBA" id="ARBA00023136"/>
    </source>
</evidence>
<organism evidence="7 8">
    <name type="scientific">Thermoflexus hugenholtzii JAD2</name>
    <dbReference type="NCBI Taxonomy" id="877466"/>
    <lineage>
        <taxon>Bacteria</taxon>
        <taxon>Bacillati</taxon>
        <taxon>Chloroflexota</taxon>
        <taxon>Thermoflexia</taxon>
        <taxon>Thermoflexales</taxon>
        <taxon>Thermoflexaceae</taxon>
        <taxon>Thermoflexus</taxon>
    </lineage>
</organism>
<dbReference type="OrthoDB" id="9808500at2"/>
<protein>
    <submittedName>
        <fullName evidence="7">TIGR00297 family protein</fullName>
    </submittedName>
</protein>
<evidence type="ECO:0000256" key="6">
    <source>
        <dbReference type="SAM" id="Phobius"/>
    </source>
</evidence>
<feature type="transmembrane region" description="Helical" evidence="6">
    <location>
        <begin position="48"/>
        <end position="68"/>
    </location>
</feature>
<evidence type="ECO:0000256" key="4">
    <source>
        <dbReference type="ARBA" id="ARBA00022989"/>
    </source>
</evidence>
<dbReference type="InParanoid" id="A0A212QLY2"/>
<dbReference type="Pfam" id="PF01940">
    <property type="entry name" value="DUF92"/>
    <property type="match status" value="1"/>
</dbReference>
<keyword evidence="8" id="KW-1185">Reference proteome</keyword>
<accession>A0A212QLY2</accession>
<dbReference type="GO" id="GO:0016020">
    <property type="term" value="C:membrane"/>
    <property type="evidence" value="ECO:0007669"/>
    <property type="project" value="UniProtKB-SubCell"/>
</dbReference>
<dbReference type="Proteomes" id="UP000197025">
    <property type="component" value="Unassembled WGS sequence"/>
</dbReference>
<feature type="transmembrane region" description="Helical" evidence="6">
    <location>
        <begin position="249"/>
        <end position="268"/>
    </location>
</feature>
<gene>
    <name evidence="7" type="ORF">SAMN02746019_00025190</name>
</gene>
<dbReference type="RefSeq" id="WP_088570346.1">
    <property type="nucleotide sequence ID" value="NZ_FYEK01000010.1"/>
</dbReference>
<evidence type="ECO:0000256" key="2">
    <source>
        <dbReference type="ARBA" id="ARBA00009012"/>
    </source>
</evidence>
<keyword evidence="3 6" id="KW-0812">Transmembrane</keyword>
<dbReference type="PANTHER" id="PTHR13353">
    <property type="entry name" value="TRANSMEMBRANE PROTEIN 19"/>
    <property type="match status" value="1"/>
</dbReference>
<name>A0A212QLY2_9CHLR</name>
<keyword evidence="5 6" id="KW-0472">Membrane</keyword>
<dbReference type="InterPro" id="IPR002794">
    <property type="entry name" value="DUF92_TMEM19"/>
</dbReference>
<keyword evidence="4 6" id="KW-1133">Transmembrane helix</keyword>
<reference evidence="8" key="1">
    <citation type="submission" date="2017-06" db="EMBL/GenBank/DDBJ databases">
        <authorList>
            <person name="Varghese N."/>
            <person name="Submissions S."/>
        </authorList>
    </citation>
    <scope>NUCLEOTIDE SEQUENCE [LARGE SCALE GENOMIC DNA]</scope>
    <source>
        <strain evidence="8">JAD2</strain>
    </source>
</reference>
<comment type="similarity">
    <text evidence="2">Belongs to the TMEM19 family.</text>
</comment>
<feature type="transmembrane region" description="Helical" evidence="6">
    <location>
        <begin position="88"/>
        <end position="107"/>
    </location>
</feature>
<evidence type="ECO:0000313" key="8">
    <source>
        <dbReference type="Proteomes" id="UP000197025"/>
    </source>
</evidence>
<evidence type="ECO:0000313" key="7">
    <source>
        <dbReference type="EMBL" id="SNB60403.1"/>
    </source>
</evidence>
<proteinExistence type="inferred from homology"/>
<feature type="transmembrane region" description="Helical" evidence="6">
    <location>
        <begin position="191"/>
        <end position="217"/>
    </location>
</feature>
<comment type="subcellular location">
    <subcellularLocation>
        <location evidence="1">Membrane</location>
        <topology evidence="1">Multi-pass membrane protein</topology>
    </subcellularLocation>
</comment>
<evidence type="ECO:0000256" key="3">
    <source>
        <dbReference type="ARBA" id="ARBA00022692"/>
    </source>
</evidence>
<dbReference type="AlphaFoldDB" id="A0A212QLY2"/>
<dbReference type="PANTHER" id="PTHR13353:SF5">
    <property type="entry name" value="TRANSMEMBRANE PROTEIN 19"/>
    <property type="match status" value="1"/>
</dbReference>
<evidence type="ECO:0000256" key="1">
    <source>
        <dbReference type="ARBA" id="ARBA00004141"/>
    </source>
</evidence>